<dbReference type="Proteomes" id="UP000605846">
    <property type="component" value="Unassembled WGS sequence"/>
</dbReference>
<dbReference type="InterPro" id="IPR001849">
    <property type="entry name" value="PH_domain"/>
</dbReference>
<evidence type="ECO:0000313" key="2">
    <source>
        <dbReference type="EMBL" id="KAF7722884.1"/>
    </source>
</evidence>
<comment type="caution">
    <text evidence="2">The sequence shown here is derived from an EMBL/GenBank/DDBJ whole genome shotgun (WGS) entry which is preliminary data.</text>
</comment>
<feature type="domain" description="PH" evidence="1">
    <location>
        <begin position="300"/>
        <end position="454"/>
    </location>
</feature>
<feature type="domain" description="PH" evidence="1">
    <location>
        <begin position="118"/>
        <end position="273"/>
    </location>
</feature>
<dbReference type="InterPro" id="IPR040345">
    <property type="entry name" value="Mug56/Spo71"/>
</dbReference>
<evidence type="ECO:0000313" key="3">
    <source>
        <dbReference type="Proteomes" id="UP000605846"/>
    </source>
</evidence>
<accession>A0A8H7ELL5</accession>
<dbReference type="Pfam" id="PF15404">
    <property type="entry name" value="PH_4"/>
    <property type="match status" value="1"/>
</dbReference>
<dbReference type="AlphaFoldDB" id="A0A8H7ELL5"/>
<dbReference type="PANTHER" id="PTHR28076:SF1">
    <property type="entry name" value="PROSPORE MEMBRANE ADAPTER PROTEIN SPO71"/>
    <property type="match status" value="1"/>
</dbReference>
<dbReference type="OrthoDB" id="2268519at2759"/>
<dbReference type="SUPFAM" id="SSF50729">
    <property type="entry name" value="PH domain-like"/>
    <property type="match status" value="2"/>
</dbReference>
<evidence type="ECO:0000259" key="1">
    <source>
        <dbReference type="PROSITE" id="PS50003"/>
    </source>
</evidence>
<dbReference type="SMART" id="SM00233">
    <property type="entry name" value="PH"/>
    <property type="match status" value="2"/>
</dbReference>
<organism evidence="2 3">
    <name type="scientific">Apophysomyces ossiformis</name>
    <dbReference type="NCBI Taxonomy" id="679940"/>
    <lineage>
        <taxon>Eukaryota</taxon>
        <taxon>Fungi</taxon>
        <taxon>Fungi incertae sedis</taxon>
        <taxon>Mucoromycota</taxon>
        <taxon>Mucoromycotina</taxon>
        <taxon>Mucoromycetes</taxon>
        <taxon>Mucorales</taxon>
        <taxon>Mucorineae</taxon>
        <taxon>Mucoraceae</taxon>
        <taxon>Apophysomyces</taxon>
    </lineage>
</organism>
<name>A0A8H7ELL5_9FUNG</name>
<sequence length="456" mass="53209">MDGVNISYVFQARTLKLSQAWYMALYRRLPSTTAIDRIIDLTLPFELQIKIPLPSLTKGDNIRTEDVKACVLAMLELQGKKPPDWHMNNVGFCWRNKNYVEWFEQEYLIGPQVIEQAPSSTEGFLISHSEHYWRKDVSRRIYAIADHHFLFLLDPSKSIPPADQTPPGPLGWLSAASFYRSGLFQAKAKKAQSSPRFFTWPSYTTPADINRRTRQIPRAYAMIDLSTVDHVRMTKSDQSKCFELCIGAQVMRYEASSAQEMFEWVMRLRKLVRYGKECRSGGIQTMVQASLWHCFGGQPSVLQFGPLYVKHSYHGTFRQRFCVLVHNKILIFSPFKRRPWTQEAVRCEAYPQVESLDLQQGYVYAGEECLKDQDMDSDLPPRFFQDTVSNDTNADCVFVLWQRKRHHAIAELREYARILKLGHRLGRKGKIWVFLARNSEEKEAWIWALHRDMDYR</sequence>
<gene>
    <name evidence="2" type="ORF">EC973_002604</name>
</gene>
<dbReference type="EMBL" id="JABAYA010000172">
    <property type="protein sequence ID" value="KAF7722884.1"/>
    <property type="molecule type" value="Genomic_DNA"/>
</dbReference>
<protein>
    <recommendedName>
        <fullName evidence="1">PH domain-containing protein</fullName>
    </recommendedName>
</protein>
<dbReference type="InterPro" id="IPR039486">
    <property type="entry name" value="Mug56/Spo71_PH"/>
</dbReference>
<reference evidence="2" key="1">
    <citation type="submission" date="2020-01" db="EMBL/GenBank/DDBJ databases">
        <title>Genome Sequencing of Three Apophysomyces-Like Fungal Strains Confirms a Novel Fungal Genus in the Mucoromycota with divergent Burkholderia-like Endosymbiotic Bacteria.</title>
        <authorList>
            <person name="Stajich J.E."/>
            <person name="Macias A.M."/>
            <person name="Carter-House D."/>
            <person name="Lovett B."/>
            <person name="Kasson L.R."/>
            <person name="Berry K."/>
            <person name="Grigoriev I."/>
            <person name="Chang Y."/>
            <person name="Spatafora J."/>
            <person name="Kasson M.T."/>
        </authorList>
    </citation>
    <scope>NUCLEOTIDE SEQUENCE</scope>
    <source>
        <strain evidence="2">NRRL A-21654</strain>
    </source>
</reference>
<proteinExistence type="predicted"/>
<dbReference type="PROSITE" id="PS50003">
    <property type="entry name" value="PH_DOMAIN"/>
    <property type="match status" value="2"/>
</dbReference>
<keyword evidence="3" id="KW-1185">Reference proteome</keyword>
<dbReference type="GO" id="GO:1902657">
    <property type="term" value="P:protein localization to prospore membrane"/>
    <property type="evidence" value="ECO:0007669"/>
    <property type="project" value="InterPro"/>
</dbReference>
<dbReference type="PANTHER" id="PTHR28076">
    <property type="entry name" value="SPORULATION-SPECIFIC PROTEIN 71"/>
    <property type="match status" value="1"/>
</dbReference>